<keyword evidence="4" id="KW-0012">Acyltransferase</keyword>
<dbReference type="SUPFAM" id="SSF51161">
    <property type="entry name" value="Trimeric LpxA-like enzymes"/>
    <property type="match status" value="1"/>
</dbReference>
<evidence type="ECO:0000256" key="3">
    <source>
        <dbReference type="ARBA" id="ARBA00022737"/>
    </source>
</evidence>
<evidence type="ECO:0008006" key="7">
    <source>
        <dbReference type="Google" id="ProtNLM"/>
    </source>
</evidence>
<organism evidence="5 6">
    <name type="scientific">Azonexus hydrophilus</name>
    <dbReference type="NCBI Taxonomy" id="418702"/>
    <lineage>
        <taxon>Bacteria</taxon>
        <taxon>Pseudomonadati</taxon>
        <taxon>Pseudomonadota</taxon>
        <taxon>Betaproteobacteria</taxon>
        <taxon>Rhodocyclales</taxon>
        <taxon>Azonexaceae</taxon>
        <taxon>Azonexus</taxon>
    </lineage>
</organism>
<dbReference type="Gene3D" id="2.160.10.10">
    <property type="entry name" value="Hexapeptide repeat proteins"/>
    <property type="match status" value="1"/>
</dbReference>
<gene>
    <name evidence="5" type="ORF">BJN45_09160</name>
</gene>
<dbReference type="EMBL" id="MTHD01000003">
    <property type="protein sequence ID" value="OMG53988.1"/>
    <property type="molecule type" value="Genomic_DNA"/>
</dbReference>
<accession>A0A1R1I5F7</accession>
<keyword evidence="2" id="KW-0808">Transferase</keyword>
<comment type="caution">
    <text evidence="5">The sequence shown here is derived from an EMBL/GenBank/DDBJ whole genome shotgun (WGS) entry which is preliminary data.</text>
</comment>
<dbReference type="CDD" id="cd03349">
    <property type="entry name" value="LbH_XAT"/>
    <property type="match status" value="1"/>
</dbReference>
<name>A0A1R1I5F7_9RHOO</name>
<sequence>MKIGTFTYGSENLRIRQWGEGAGLEIGKFCSIADNVQIFLGGNHRTDWISTYPFGHVHNEYFGDFHIGDHPSTKGNVIIGNDVWIGSGVTIMSGINIGDGAVIAANSTVIGNIPPYQIVGGNPATFIKSRFSPMITELLLKLQWWHLPLPEIKALMPVLCAPPDENTLAEKIQLNLATNECAHTSENSC</sequence>
<dbReference type="AlphaFoldDB" id="A0A1R1I5F7"/>
<evidence type="ECO:0000313" key="5">
    <source>
        <dbReference type="EMBL" id="OMG53988.1"/>
    </source>
</evidence>
<protein>
    <recommendedName>
        <fullName evidence="7">Acetyltransferase</fullName>
    </recommendedName>
</protein>
<dbReference type="InterPro" id="IPR001451">
    <property type="entry name" value="Hexapep"/>
</dbReference>
<dbReference type="Proteomes" id="UP000187526">
    <property type="component" value="Unassembled WGS sequence"/>
</dbReference>
<dbReference type="PANTHER" id="PTHR43300:SF11">
    <property type="entry name" value="ACETYLTRANSFERASE RV3034C-RELATED"/>
    <property type="match status" value="1"/>
</dbReference>
<keyword evidence="3" id="KW-0677">Repeat</keyword>
<dbReference type="STRING" id="418702.BJN45_09160"/>
<dbReference type="PROSITE" id="PS00101">
    <property type="entry name" value="HEXAPEP_TRANSFERASES"/>
    <property type="match status" value="1"/>
</dbReference>
<evidence type="ECO:0000256" key="4">
    <source>
        <dbReference type="ARBA" id="ARBA00023315"/>
    </source>
</evidence>
<evidence type="ECO:0000313" key="6">
    <source>
        <dbReference type="Proteomes" id="UP000187526"/>
    </source>
</evidence>
<evidence type="ECO:0000256" key="2">
    <source>
        <dbReference type="ARBA" id="ARBA00022679"/>
    </source>
</evidence>
<comment type="similarity">
    <text evidence="1">Belongs to the transferase hexapeptide repeat family.</text>
</comment>
<reference evidence="5 6" key="1">
    <citation type="submission" date="2016-10" db="EMBL/GenBank/DDBJ databases">
        <title>Alkaliphiles isolated from bioreactors.</title>
        <authorList>
            <person name="Salah Z."/>
            <person name="Rout S.P."/>
            <person name="Humphreys P.N."/>
        </authorList>
    </citation>
    <scope>NUCLEOTIDE SEQUENCE [LARGE SCALE GENOMIC DNA]</scope>
    <source>
        <strain evidence="5 6">ZS02</strain>
    </source>
</reference>
<proteinExistence type="inferred from homology"/>
<keyword evidence="6" id="KW-1185">Reference proteome</keyword>
<dbReference type="PANTHER" id="PTHR43300">
    <property type="entry name" value="ACETYLTRANSFERASE"/>
    <property type="match status" value="1"/>
</dbReference>
<evidence type="ECO:0000256" key="1">
    <source>
        <dbReference type="ARBA" id="ARBA00007274"/>
    </source>
</evidence>
<dbReference type="Pfam" id="PF00132">
    <property type="entry name" value="Hexapep"/>
    <property type="match status" value="1"/>
</dbReference>
<dbReference type="InterPro" id="IPR018357">
    <property type="entry name" value="Hexapep_transf_CS"/>
</dbReference>
<dbReference type="InterPro" id="IPR050179">
    <property type="entry name" value="Trans_hexapeptide_repeat"/>
</dbReference>
<dbReference type="GO" id="GO:0016746">
    <property type="term" value="F:acyltransferase activity"/>
    <property type="evidence" value="ECO:0007669"/>
    <property type="project" value="UniProtKB-KW"/>
</dbReference>
<dbReference type="InterPro" id="IPR011004">
    <property type="entry name" value="Trimer_LpxA-like_sf"/>
</dbReference>